<feature type="region of interest" description="Disordered" evidence="3">
    <location>
        <begin position="1"/>
        <end position="20"/>
    </location>
</feature>
<dbReference type="VEuPathDB" id="VectorBase:CSON001729"/>
<accession>A0A336MHD9</accession>
<dbReference type="AlphaFoldDB" id="A0A336MHD9"/>
<reference evidence="4" key="1">
    <citation type="submission" date="2018-07" db="EMBL/GenBank/DDBJ databases">
        <authorList>
            <person name="Quirk P.G."/>
            <person name="Krulwich T.A."/>
        </authorList>
    </citation>
    <scope>NUCLEOTIDE SEQUENCE</scope>
</reference>
<evidence type="ECO:0000256" key="1">
    <source>
        <dbReference type="ARBA" id="ARBA00009550"/>
    </source>
</evidence>
<evidence type="ECO:0000256" key="3">
    <source>
        <dbReference type="SAM" id="MobiDB-lite"/>
    </source>
</evidence>
<keyword evidence="2" id="KW-0175">Coiled coil</keyword>
<dbReference type="GO" id="GO:0019905">
    <property type="term" value="F:syntaxin binding"/>
    <property type="evidence" value="ECO:0007669"/>
    <property type="project" value="InterPro"/>
</dbReference>
<evidence type="ECO:0000256" key="2">
    <source>
        <dbReference type="SAM" id="Coils"/>
    </source>
</evidence>
<feature type="compositionally biased region" description="Polar residues" evidence="3">
    <location>
        <begin position="1"/>
        <end position="13"/>
    </location>
</feature>
<dbReference type="InterPro" id="IPR026183">
    <property type="entry name" value="Taxilin_fam"/>
</dbReference>
<name>A0A336MHD9_CULSO</name>
<feature type="coiled-coil region" evidence="2">
    <location>
        <begin position="200"/>
        <end position="243"/>
    </location>
</feature>
<dbReference type="OMA" id="YMTKYDD"/>
<feature type="compositionally biased region" description="Basic residues" evidence="3">
    <location>
        <begin position="425"/>
        <end position="436"/>
    </location>
</feature>
<protein>
    <submittedName>
        <fullName evidence="4">CSON001729 protein</fullName>
    </submittedName>
</protein>
<feature type="compositionally biased region" description="Low complexity" evidence="3">
    <location>
        <begin position="408"/>
        <end position="424"/>
    </location>
</feature>
<organism evidence="4">
    <name type="scientific">Culicoides sonorensis</name>
    <name type="common">Biting midge</name>
    <dbReference type="NCBI Taxonomy" id="179676"/>
    <lineage>
        <taxon>Eukaryota</taxon>
        <taxon>Metazoa</taxon>
        <taxon>Ecdysozoa</taxon>
        <taxon>Arthropoda</taxon>
        <taxon>Hexapoda</taxon>
        <taxon>Insecta</taxon>
        <taxon>Pterygota</taxon>
        <taxon>Neoptera</taxon>
        <taxon>Endopterygota</taxon>
        <taxon>Diptera</taxon>
        <taxon>Nematocera</taxon>
        <taxon>Chironomoidea</taxon>
        <taxon>Ceratopogonidae</taxon>
        <taxon>Ceratopogoninae</taxon>
        <taxon>Culicoides</taxon>
        <taxon>Monoculicoides</taxon>
    </lineage>
</organism>
<dbReference type="EMBL" id="UFQT01001276">
    <property type="protein sequence ID" value="SSX29812.1"/>
    <property type="molecule type" value="Genomic_DNA"/>
</dbReference>
<dbReference type="Pfam" id="PF09728">
    <property type="entry name" value="Taxilin"/>
    <property type="match status" value="1"/>
</dbReference>
<dbReference type="PANTHER" id="PTHR16127">
    <property type="entry name" value="TAXILIN"/>
    <property type="match status" value="1"/>
</dbReference>
<feature type="compositionally biased region" description="Basic and acidic residues" evidence="3">
    <location>
        <begin position="438"/>
        <end position="450"/>
    </location>
</feature>
<dbReference type="PANTHER" id="PTHR16127:SF13">
    <property type="entry name" value="GH01188P"/>
    <property type="match status" value="1"/>
</dbReference>
<feature type="compositionally biased region" description="Low complexity" evidence="3">
    <location>
        <begin position="494"/>
        <end position="515"/>
    </location>
</feature>
<sequence>MSESNGVEMSTTNGKKDGEFLKKLSREEKLREAKIEDQITKSLGSLTSEDDKIQFLIKRCVENEKQLKKSLQSQKQFDKVIESVRKEKEQLQQEFNKTILTKSKLESLCRELQKQNKSIKDESFSRIREEEEKRKETQNKFQKSLNEIQTLMNENNDKNLKLKADNQEMTDKFKFILEQYELREQQMEKINKQMDLVQQLSDAKVAKAEMEAQAEREQLQAQKALLETELLKTNKEMLQLKQAETLLTEQVNIYASKYSEFQGSLKKSHDVFAGYKRDMESMSKKILKLEKETASWRTKAEKANSIAIDLASEKAVRDEHITKTHKQLWHLQKLCRTLQAERTVLIAALKENNIEIPPMPVVKHEKEPEMPVVVAPPQGPDRLEIMTKNCAELKKNLASLQGQLTSIENSGTENTETNNSSTNNKKNKQKNKKNKNGKTNDHTSKEKETELVESMTNLQTTDVEEKTDVTSNNGDTLVESPKDLATNEEPSQVTKETATESSSTTQEQSPEVTSTDPITNEPSQ</sequence>
<gene>
    <name evidence="4" type="primary">CSON001729</name>
</gene>
<proteinExistence type="inferred from homology"/>
<feature type="coiled-coil region" evidence="2">
    <location>
        <begin position="74"/>
        <end position="172"/>
    </location>
</feature>
<comment type="similarity">
    <text evidence="1">Belongs to the taxilin family.</text>
</comment>
<evidence type="ECO:0000313" key="4">
    <source>
        <dbReference type="EMBL" id="SSX29812.1"/>
    </source>
</evidence>
<feature type="region of interest" description="Disordered" evidence="3">
    <location>
        <begin position="407"/>
        <end position="524"/>
    </location>
</feature>